<dbReference type="GO" id="GO:0008408">
    <property type="term" value="F:3'-5' exonuclease activity"/>
    <property type="evidence" value="ECO:0007669"/>
    <property type="project" value="TreeGrafter"/>
</dbReference>
<dbReference type="PANTHER" id="PTHR30231">
    <property type="entry name" value="DNA POLYMERASE III SUBUNIT EPSILON"/>
    <property type="match status" value="1"/>
</dbReference>
<dbReference type="Gene3D" id="3.30.420.10">
    <property type="entry name" value="Ribonuclease H-like superfamily/Ribonuclease H"/>
    <property type="match status" value="1"/>
</dbReference>
<dbReference type="InterPro" id="IPR012337">
    <property type="entry name" value="RNaseH-like_sf"/>
</dbReference>
<evidence type="ECO:0000259" key="1">
    <source>
        <dbReference type="SMART" id="SM00479"/>
    </source>
</evidence>
<reference evidence="2 3" key="1">
    <citation type="journal article" date="2018" name="Syst. Appl. Microbiol.">
        <title>Ereboglobus luteus gen. nov. sp. nov. from cockroach guts, and new insights into the oxygen relationship of the genera Opitutus and Didymococcus (Verrucomicrobia: Opitutaceae).</title>
        <authorList>
            <person name="Tegtmeier D."/>
            <person name="Belitz A."/>
            <person name="Radek R."/>
            <person name="Heimerl T."/>
            <person name="Brune A."/>
        </authorList>
    </citation>
    <scope>NUCLEOTIDE SEQUENCE [LARGE SCALE GENOMIC DNA]</scope>
    <source>
        <strain evidence="2 3">Ho45</strain>
    </source>
</reference>
<dbReference type="GO" id="GO:0045004">
    <property type="term" value="P:DNA replication proofreading"/>
    <property type="evidence" value="ECO:0007669"/>
    <property type="project" value="TreeGrafter"/>
</dbReference>
<protein>
    <recommendedName>
        <fullName evidence="1">Exonuclease domain-containing protein</fullName>
    </recommendedName>
</protein>
<dbReference type="RefSeq" id="WP_108824996.1">
    <property type="nucleotide sequence ID" value="NZ_CP023004.1"/>
</dbReference>
<dbReference type="PANTHER" id="PTHR30231:SF41">
    <property type="entry name" value="DNA POLYMERASE III SUBUNIT EPSILON"/>
    <property type="match status" value="1"/>
</dbReference>
<gene>
    <name evidence="2" type="ORF">CKA38_07975</name>
</gene>
<dbReference type="InterPro" id="IPR013520">
    <property type="entry name" value="Ribonucl_H"/>
</dbReference>
<proteinExistence type="predicted"/>
<evidence type="ECO:0000313" key="3">
    <source>
        <dbReference type="Proteomes" id="UP000244896"/>
    </source>
</evidence>
<dbReference type="Proteomes" id="UP000244896">
    <property type="component" value="Chromosome"/>
</dbReference>
<dbReference type="AlphaFoldDB" id="A0A2U8E318"/>
<dbReference type="SUPFAM" id="SSF53098">
    <property type="entry name" value="Ribonuclease H-like"/>
    <property type="match status" value="1"/>
</dbReference>
<dbReference type="GO" id="GO:0005829">
    <property type="term" value="C:cytosol"/>
    <property type="evidence" value="ECO:0007669"/>
    <property type="project" value="TreeGrafter"/>
</dbReference>
<keyword evidence="3" id="KW-1185">Reference proteome</keyword>
<evidence type="ECO:0000313" key="2">
    <source>
        <dbReference type="EMBL" id="AWI09185.1"/>
    </source>
</evidence>
<dbReference type="EMBL" id="CP023004">
    <property type="protein sequence ID" value="AWI09185.1"/>
    <property type="molecule type" value="Genomic_DNA"/>
</dbReference>
<dbReference type="CDD" id="cd06127">
    <property type="entry name" value="DEDDh"/>
    <property type="match status" value="1"/>
</dbReference>
<sequence length="228" mass="25171">MNWKFWKRPPSNPVVAAYREATSPRPARKTPVADARFVILDCETSGFDIQANRILSLAIAEVSKGRLRIAKSRSWTVFQEDAPINKAVAIHGILPSQTAGGQPETEVLLEFLPCIHDAILVGHHIRFDIAMLNASLERHYRAALRNPTLDTAAFAMTSIEAFAKTAYPGQHEPSLEEVCAQCKIAPLERHTAEGDTFTTAQIFLSMCALHQRHLGRPLTLADLPVLNG</sequence>
<dbReference type="KEGG" id="elut:CKA38_07975"/>
<dbReference type="InterPro" id="IPR036397">
    <property type="entry name" value="RNaseH_sf"/>
</dbReference>
<feature type="domain" description="Exonuclease" evidence="1">
    <location>
        <begin position="36"/>
        <end position="212"/>
    </location>
</feature>
<dbReference type="GO" id="GO:0003676">
    <property type="term" value="F:nucleic acid binding"/>
    <property type="evidence" value="ECO:0007669"/>
    <property type="project" value="InterPro"/>
</dbReference>
<name>A0A2U8E318_9BACT</name>
<accession>A0A2U8E318</accession>
<dbReference type="OrthoDB" id="9813328at2"/>
<dbReference type="SMART" id="SM00479">
    <property type="entry name" value="EXOIII"/>
    <property type="match status" value="1"/>
</dbReference>
<dbReference type="Pfam" id="PF00929">
    <property type="entry name" value="RNase_T"/>
    <property type="match status" value="1"/>
</dbReference>
<organism evidence="2 3">
    <name type="scientific">Ereboglobus luteus</name>
    <dbReference type="NCBI Taxonomy" id="1796921"/>
    <lineage>
        <taxon>Bacteria</taxon>
        <taxon>Pseudomonadati</taxon>
        <taxon>Verrucomicrobiota</taxon>
        <taxon>Opitutia</taxon>
        <taxon>Opitutales</taxon>
        <taxon>Opitutaceae</taxon>
        <taxon>Ereboglobus</taxon>
    </lineage>
</organism>